<dbReference type="Proteomes" id="UP000887580">
    <property type="component" value="Unplaced"/>
</dbReference>
<proteinExistence type="predicted"/>
<name>A0AC35GIR3_9BILA</name>
<reference evidence="2" key="1">
    <citation type="submission" date="2022-11" db="UniProtKB">
        <authorList>
            <consortium name="WormBaseParasite"/>
        </authorList>
    </citation>
    <scope>IDENTIFICATION</scope>
</reference>
<protein>
    <submittedName>
        <fullName evidence="2">PIR Superfamily Protein</fullName>
    </submittedName>
</protein>
<evidence type="ECO:0000313" key="2">
    <source>
        <dbReference type="WBParaSite" id="PS1159_v2.g5637.t1"/>
    </source>
</evidence>
<organism evidence="1 2">
    <name type="scientific">Panagrolaimus sp. PS1159</name>
    <dbReference type="NCBI Taxonomy" id="55785"/>
    <lineage>
        <taxon>Eukaryota</taxon>
        <taxon>Metazoa</taxon>
        <taxon>Ecdysozoa</taxon>
        <taxon>Nematoda</taxon>
        <taxon>Chromadorea</taxon>
        <taxon>Rhabditida</taxon>
        <taxon>Tylenchina</taxon>
        <taxon>Panagrolaimomorpha</taxon>
        <taxon>Panagrolaimoidea</taxon>
        <taxon>Panagrolaimidae</taxon>
        <taxon>Panagrolaimus</taxon>
    </lineage>
</organism>
<evidence type="ECO:0000313" key="1">
    <source>
        <dbReference type="Proteomes" id="UP000887580"/>
    </source>
</evidence>
<accession>A0AC35GIR3</accession>
<sequence length="204" mass="23194">MAASKEQLFNHFQTDNKYTNTNFNLNANLKYRYTNFNLNANLKCPVLNPVQSYSKSYNDKNCDSVVSDIYKETTKFQACNKSLDFCLNSLKLYDETDEEKPQNCWKTSKYVSNKSTLSLHISAYENSTEAADVAASDGGLKGTTLNANTKQVFTATSAFIFGNLFEFPRQQNNKIHEPEVSQYRSSQQLRNPNAGNLCFQLSYN</sequence>
<dbReference type="WBParaSite" id="PS1159_v2.g5637.t1">
    <property type="protein sequence ID" value="PS1159_v2.g5637.t1"/>
    <property type="gene ID" value="PS1159_v2.g5637"/>
</dbReference>